<gene>
    <name evidence="5" type="ORF">K0B96_00465</name>
</gene>
<evidence type="ECO:0000259" key="4">
    <source>
        <dbReference type="Pfam" id="PF22725"/>
    </source>
</evidence>
<protein>
    <submittedName>
        <fullName evidence="5">Gfo/Idh/MocA family oxidoreductase</fullName>
    </submittedName>
</protein>
<feature type="domain" description="GFO/IDH/MocA-like oxidoreductase" evidence="4">
    <location>
        <begin position="418"/>
        <end position="546"/>
    </location>
</feature>
<dbReference type="Gene3D" id="3.40.50.720">
    <property type="entry name" value="NAD(P)-binding Rossmann-like Domain"/>
    <property type="match status" value="1"/>
</dbReference>
<organism evidence="5 6">
    <name type="scientific">Horticoccus luteus</name>
    <dbReference type="NCBI Taxonomy" id="2862869"/>
    <lineage>
        <taxon>Bacteria</taxon>
        <taxon>Pseudomonadati</taxon>
        <taxon>Verrucomicrobiota</taxon>
        <taxon>Opitutia</taxon>
        <taxon>Opitutales</taxon>
        <taxon>Opitutaceae</taxon>
        <taxon>Horticoccus</taxon>
    </lineage>
</organism>
<evidence type="ECO:0000256" key="1">
    <source>
        <dbReference type="ARBA" id="ARBA00023002"/>
    </source>
</evidence>
<dbReference type="GO" id="GO:0000166">
    <property type="term" value="F:nucleotide binding"/>
    <property type="evidence" value="ECO:0007669"/>
    <property type="project" value="InterPro"/>
</dbReference>
<dbReference type="InterPro" id="IPR055170">
    <property type="entry name" value="GFO_IDH_MocA-like_dom"/>
</dbReference>
<name>A0A8F9XHA5_9BACT</name>
<keyword evidence="1" id="KW-0560">Oxidoreductase</keyword>
<dbReference type="InterPro" id="IPR036291">
    <property type="entry name" value="NAD(P)-bd_dom_sf"/>
</dbReference>
<dbReference type="Pfam" id="PF01408">
    <property type="entry name" value="GFO_IDH_MocA"/>
    <property type="match status" value="1"/>
</dbReference>
<dbReference type="InterPro" id="IPR013022">
    <property type="entry name" value="Xyl_isomerase-like_TIM-brl"/>
</dbReference>
<proteinExistence type="predicted"/>
<dbReference type="Gene3D" id="3.30.360.10">
    <property type="entry name" value="Dihydrodipicolinate Reductase, domain 2"/>
    <property type="match status" value="1"/>
</dbReference>
<dbReference type="GO" id="GO:0016491">
    <property type="term" value="F:oxidoreductase activity"/>
    <property type="evidence" value="ECO:0007669"/>
    <property type="project" value="UniProtKB-KW"/>
</dbReference>
<dbReference type="InterPro" id="IPR000683">
    <property type="entry name" value="Gfo/Idh/MocA-like_OxRdtase_N"/>
</dbReference>
<evidence type="ECO:0000313" key="6">
    <source>
        <dbReference type="Proteomes" id="UP000825051"/>
    </source>
</evidence>
<evidence type="ECO:0000259" key="2">
    <source>
        <dbReference type="Pfam" id="PF01261"/>
    </source>
</evidence>
<keyword evidence="6" id="KW-1185">Reference proteome</keyword>
<dbReference type="KEGG" id="ole:K0B96_00465"/>
<feature type="domain" description="Xylose isomerase-like TIM barrel" evidence="2">
    <location>
        <begin position="52"/>
        <end position="267"/>
    </location>
</feature>
<dbReference type="PANTHER" id="PTHR43818">
    <property type="entry name" value="BCDNA.GH03377"/>
    <property type="match status" value="1"/>
</dbReference>
<dbReference type="Pfam" id="PF22725">
    <property type="entry name" value="GFO_IDH_MocA_C3"/>
    <property type="match status" value="1"/>
</dbReference>
<dbReference type="InterPro" id="IPR036237">
    <property type="entry name" value="Xyl_isomerase-like_sf"/>
</dbReference>
<dbReference type="SUPFAM" id="SSF55347">
    <property type="entry name" value="Glyceraldehyde-3-phosphate dehydrogenase-like, C-terminal domain"/>
    <property type="match status" value="1"/>
</dbReference>
<dbReference type="Pfam" id="PF01261">
    <property type="entry name" value="AP_endonuc_2"/>
    <property type="match status" value="1"/>
</dbReference>
<dbReference type="SUPFAM" id="SSF51658">
    <property type="entry name" value="Xylose isomerase-like"/>
    <property type="match status" value="1"/>
</dbReference>
<reference evidence="5" key="1">
    <citation type="submission" date="2021-08" db="EMBL/GenBank/DDBJ databases">
        <title>Genome of a novel bacterium of the phylum Verrucomicrobia, Oleiharenicola sp. KSB-15.</title>
        <authorList>
            <person name="Chung J.-H."/>
            <person name="Ahn J.-H."/>
            <person name="Yoon Y."/>
            <person name="Kim D.-Y."/>
            <person name="An S.-H."/>
            <person name="Park I."/>
            <person name="Yeon J."/>
        </authorList>
    </citation>
    <scope>NUCLEOTIDE SEQUENCE</scope>
    <source>
        <strain evidence="5">KSB-15</strain>
    </source>
</reference>
<dbReference type="InterPro" id="IPR050463">
    <property type="entry name" value="Gfo/Idh/MocA_oxidrdct_glycsds"/>
</dbReference>
<dbReference type="Proteomes" id="UP000825051">
    <property type="component" value="Chromosome"/>
</dbReference>
<feature type="domain" description="Gfo/Idh/MocA-like oxidoreductase N-terminal" evidence="3">
    <location>
        <begin position="290"/>
        <end position="406"/>
    </location>
</feature>
<evidence type="ECO:0000259" key="3">
    <source>
        <dbReference type="Pfam" id="PF01408"/>
    </source>
</evidence>
<dbReference type="SUPFAM" id="SSF51735">
    <property type="entry name" value="NAD(P)-binding Rossmann-fold domains"/>
    <property type="match status" value="1"/>
</dbReference>
<dbReference type="AlphaFoldDB" id="A0A8F9XHA5"/>
<dbReference type="Gene3D" id="3.20.20.150">
    <property type="entry name" value="Divalent-metal-dependent TIM barrel enzymes"/>
    <property type="match status" value="1"/>
</dbReference>
<accession>A0A8F9XHA5</accession>
<dbReference type="RefSeq" id="WP_220162569.1">
    <property type="nucleotide sequence ID" value="NZ_CP080507.1"/>
</dbReference>
<evidence type="ECO:0000313" key="5">
    <source>
        <dbReference type="EMBL" id="QYM79120.1"/>
    </source>
</evidence>
<dbReference type="EMBL" id="CP080507">
    <property type="protein sequence ID" value="QYM79120.1"/>
    <property type="molecule type" value="Genomic_DNA"/>
</dbReference>
<dbReference type="PANTHER" id="PTHR43818:SF11">
    <property type="entry name" value="BCDNA.GH03377"/>
    <property type="match status" value="1"/>
</dbReference>
<sequence length="644" mass="70347">MNQISFTTANFVARQLGYRMSNGWGQGDAAAQAWFSPLDTFAARFDEMLGEVTALGFTAIDLWTAHLHFLWATPEHIAIARRLLAQRQLRVTSYAGSFGHTLPEFRAACRLCQDLHIPVLGGATALLGKDRAGLVATLREFGLVFGLENHPEKNPAELLARLGAGDADVIGVTLDTGWFGTQRFDAVEALRALAPRLKHIHLKDVKAPRPAKTGLPFADLGHETCRLGAGIVPVERFVKLLPSLGYRGAITLEHEPEDADPRADLQASLPLVQEWLRAGRQSAAPAGEPVRVAIVGCGNISGAYARDLASYPEVKIIGAQDLDPARAQAFVDQYSAGRVYATLDEVLADPAVDVVVNLTIHHAHVEVITRCLEAGKHVHSEKPIATRYADAQRLVDLATAKNLRLSAAPITWLGEAQQTAWKLVRDGLIGPPRIAYAEVNWGRIETWHPNPKPFYDVGPMFDVAVYPLTLLSAWFGPAQRVTAAGGLIHPHRVTKDGQPYSFTTPDWSCAIIEFAHGLRARVTANFYVSGHTRQHGLEVHGDQGMLALDSWAAFDSPIWFSRLEDGDRRTPVLPARVPTPGTEFGRGVIELAHAIRENRPHRAQGAHAAHVVEIIETVHQCLTDGQPRELSSTFPPAVPVDWAK</sequence>